<evidence type="ECO:0000256" key="3">
    <source>
        <dbReference type="PROSITE-ProRule" id="PRU00221"/>
    </source>
</evidence>
<sequence>MASTTSNIAFGDAYSSVQANTINGSVHIAGLDNTLGRLPQAADARFNAFTKQLKPACLPNTRVALLDEIYTWANSQDERCVFWLSGLAGTGKSTIAQTVARRHHDRQQLAASFFFSRGGGDVGHARKFVTSIAVQLAHSVPAALQHISDAVAEHSDIVNQSLRDQWQHLVLGPLSRLPQLELEPKTYIVVIDALDECDNEYHISIIVQMLAEVQSSLAGVRLRVFLTSRPEVSIQYGFRQTPHGEHQDFALHRVSPLIINNDIRLFLEHEFRLIKEKRRLRADWPGAQVIAQLVQSASRLFIWASTACRFVEDGVTRRVMHDRLQAVLQSSGPISEPEAHLDKIYTTVLTSSVPSTLTDKEKEVYCLGARCVLGSIVVLLSPLSALSLGRLLPLGDFVSEDDVQDVLQGLHAILDVPESPAEPLRVHHPSFRDFLLSKDRCRDANFRVEETSAHEKLASCCLELMSAPGGLCQDMCNLSQPGTLSSEIEEETVANSLPPELQYACRYWIRHLEQSQQHITDGDTTHLFLQKHLLHWLEAMGLIRESSRCFHLLNSLQALAGRFTLRFQSVLADAPLQIYSSALVFAPMKSLIQQAFISQVLQQVNMLSTRETDWDACRSTLEGHSDYVSAVAFSPDGQLLVASASGDKTVRLWEAATGTCCSTLEGHSNYIWDMTFSPNGQVLHTNAGHIFLSALSIVLSSPWQQEQSSNILVQDQWVLRNQQRFLWLPSEYRTSLTAVYNNVVCLGLSSGRVVLLKVL</sequence>
<dbReference type="AlphaFoldDB" id="A0A6A6ZML4"/>
<accession>A0A6A6ZML4</accession>
<proteinExistence type="predicted"/>
<keyword evidence="6" id="KW-1185">Reference proteome</keyword>
<evidence type="ECO:0000259" key="4">
    <source>
        <dbReference type="Pfam" id="PF24883"/>
    </source>
</evidence>
<dbReference type="SUPFAM" id="SSF50978">
    <property type="entry name" value="WD40 repeat-like"/>
    <property type="match status" value="1"/>
</dbReference>
<dbReference type="InterPro" id="IPR027417">
    <property type="entry name" value="P-loop_NTPase"/>
</dbReference>
<evidence type="ECO:0000313" key="6">
    <source>
        <dbReference type="Proteomes" id="UP000799424"/>
    </source>
</evidence>
<dbReference type="PROSITE" id="PS50294">
    <property type="entry name" value="WD_REPEATS_REGION"/>
    <property type="match status" value="1"/>
</dbReference>
<dbReference type="InterPro" id="IPR001680">
    <property type="entry name" value="WD40_rpt"/>
</dbReference>
<dbReference type="Pfam" id="PF24883">
    <property type="entry name" value="NPHP3_N"/>
    <property type="match status" value="1"/>
</dbReference>
<dbReference type="Gene3D" id="3.40.50.300">
    <property type="entry name" value="P-loop containing nucleotide triphosphate hydrolases"/>
    <property type="match status" value="1"/>
</dbReference>
<dbReference type="SMART" id="SM00320">
    <property type="entry name" value="WD40"/>
    <property type="match status" value="2"/>
</dbReference>
<dbReference type="EMBL" id="MU006234">
    <property type="protein sequence ID" value="KAF2822341.1"/>
    <property type="molecule type" value="Genomic_DNA"/>
</dbReference>
<evidence type="ECO:0000313" key="5">
    <source>
        <dbReference type="EMBL" id="KAF2822341.1"/>
    </source>
</evidence>
<dbReference type="PANTHER" id="PTHR10039">
    <property type="entry name" value="AMELOGENIN"/>
    <property type="match status" value="1"/>
</dbReference>
<dbReference type="PANTHER" id="PTHR10039:SF14">
    <property type="entry name" value="NACHT DOMAIN-CONTAINING PROTEIN"/>
    <property type="match status" value="1"/>
</dbReference>
<evidence type="ECO:0000256" key="1">
    <source>
        <dbReference type="ARBA" id="ARBA00022574"/>
    </source>
</evidence>
<dbReference type="Pfam" id="PF00400">
    <property type="entry name" value="WD40"/>
    <property type="match status" value="2"/>
</dbReference>
<feature type="domain" description="Nephrocystin 3-like N-terminal" evidence="4">
    <location>
        <begin position="68"/>
        <end position="229"/>
    </location>
</feature>
<dbReference type="Gene3D" id="2.130.10.10">
    <property type="entry name" value="YVTN repeat-like/Quinoprotein amine dehydrogenase"/>
    <property type="match status" value="1"/>
</dbReference>
<dbReference type="InterPro" id="IPR019775">
    <property type="entry name" value="WD40_repeat_CS"/>
</dbReference>
<dbReference type="PROSITE" id="PS50082">
    <property type="entry name" value="WD_REPEATS_2"/>
    <property type="match status" value="1"/>
</dbReference>
<gene>
    <name evidence="5" type="ORF">CC86DRAFT_329836</name>
</gene>
<dbReference type="InterPro" id="IPR056884">
    <property type="entry name" value="NPHP3-like_N"/>
</dbReference>
<name>A0A6A6ZML4_9PLEO</name>
<keyword evidence="1 3" id="KW-0853">WD repeat</keyword>
<dbReference type="InterPro" id="IPR015943">
    <property type="entry name" value="WD40/YVTN_repeat-like_dom_sf"/>
</dbReference>
<feature type="repeat" description="WD" evidence="3">
    <location>
        <begin position="621"/>
        <end position="663"/>
    </location>
</feature>
<dbReference type="InterPro" id="IPR036322">
    <property type="entry name" value="WD40_repeat_dom_sf"/>
</dbReference>
<dbReference type="Proteomes" id="UP000799424">
    <property type="component" value="Unassembled WGS sequence"/>
</dbReference>
<keyword evidence="2" id="KW-0677">Repeat</keyword>
<dbReference type="PROSITE" id="PS00678">
    <property type="entry name" value="WD_REPEATS_1"/>
    <property type="match status" value="1"/>
</dbReference>
<organism evidence="5 6">
    <name type="scientific">Ophiobolus disseminans</name>
    <dbReference type="NCBI Taxonomy" id="1469910"/>
    <lineage>
        <taxon>Eukaryota</taxon>
        <taxon>Fungi</taxon>
        <taxon>Dikarya</taxon>
        <taxon>Ascomycota</taxon>
        <taxon>Pezizomycotina</taxon>
        <taxon>Dothideomycetes</taxon>
        <taxon>Pleosporomycetidae</taxon>
        <taxon>Pleosporales</taxon>
        <taxon>Pleosporineae</taxon>
        <taxon>Phaeosphaeriaceae</taxon>
        <taxon>Ophiobolus</taxon>
    </lineage>
</organism>
<dbReference type="OrthoDB" id="674604at2759"/>
<protein>
    <recommendedName>
        <fullName evidence="4">Nephrocystin 3-like N-terminal domain-containing protein</fullName>
    </recommendedName>
</protein>
<reference evidence="5" key="1">
    <citation type="journal article" date="2020" name="Stud. Mycol.">
        <title>101 Dothideomycetes genomes: a test case for predicting lifestyles and emergence of pathogens.</title>
        <authorList>
            <person name="Haridas S."/>
            <person name="Albert R."/>
            <person name="Binder M."/>
            <person name="Bloem J."/>
            <person name="Labutti K."/>
            <person name="Salamov A."/>
            <person name="Andreopoulos B."/>
            <person name="Baker S."/>
            <person name="Barry K."/>
            <person name="Bills G."/>
            <person name="Bluhm B."/>
            <person name="Cannon C."/>
            <person name="Castanera R."/>
            <person name="Culley D."/>
            <person name="Daum C."/>
            <person name="Ezra D."/>
            <person name="Gonzalez J."/>
            <person name="Henrissat B."/>
            <person name="Kuo A."/>
            <person name="Liang C."/>
            <person name="Lipzen A."/>
            <person name="Lutzoni F."/>
            <person name="Magnuson J."/>
            <person name="Mondo S."/>
            <person name="Nolan M."/>
            <person name="Ohm R."/>
            <person name="Pangilinan J."/>
            <person name="Park H.-J."/>
            <person name="Ramirez L."/>
            <person name="Alfaro M."/>
            <person name="Sun H."/>
            <person name="Tritt A."/>
            <person name="Yoshinaga Y."/>
            <person name="Zwiers L.-H."/>
            <person name="Turgeon B."/>
            <person name="Goodwin S."/>
            <person name="Spatafora J."/>
            <person name="Crous P."/>
            <person name="Grigoriev I."/>
        </authorList>
    </citation>
    <scope>NUCLEOTIDE SEQUENCE</scope>
    <source>
        <strain evidence="5">CBS 113818</strain>
    </source>
</reference>
<dbReference type="SUPFAM" id="SSF52540">
    <property type="entry name" value="P-loop containing nucleoside triphosphate hydrolases"/>
    <property type="match status" value="1"/>
</dbReference>
<evidence type="ECO:0000256" key="2">
    <source>
        <dbReference type="ARBA" id="ARBA00022737"/>
    </source>
</evidence>